<evidence type="ECO:0000313" key="1">
    <source>
        <dbReference type="EMBL" id="KAF7806937.1"/>
    </source>
</evidence>
<protein>
    <submittedName>
        <fullName evidence="1">Uncharacterized protein</fullName>
    </submittedName>
</protein>
<dbReference type="AlphaFoldDB" id="A0A834SN70"/>
<organism evidence="1 2">
    <name type="scientific">Senna tora</name>
    <dbReference type="NCBI Taxonomy" id="362788"/>
    <lineage>
        <taxon>Eukaryota</taxon>
        <taxon>Viridiplantae</taxon>
        <taxon>Streptophyta</taxon>
        <taxon>Embryophyta</taxon>
        <taxon>Tracheophyta</taxon>
        <taxon>Spermatophyta</taxon>
        <taxon>Magnoliopsida</taxon>
        <taxon>eudicotyledons</taxon>
        <taxon>Gunneridae</taxon>
        <taxon>Pentapetalae</taxon>
        <taxon>rosids</taxon>
        <taxon>fabids</taxon>
        <taxon>Fabales</taxon>
        <taxon>Fabaceae</taxon>
        <taxon>Caesalpinioideae</taxon>
        <taxon>Cassia clade</taxon>
        <taxon>Senna</taxon>
    </lineage>
</organism>
<keyword evidence="2" id="KW-1185">Reference proteome</keyword>
<evidence type="ECO:0000313" key="2">
    <source>
        <dbReference type="Proteomes" id="UP000634136"/>
    </source>
</evidence>
<name>A0A834SN70_9FABA</name>
<gene>
    <name evidence="1" type="ORF">G2W53_039098</name>
</gene>
<proteinExistence type="predicted"/>
<reference evidence="1" key="1">
    <citation type="submission" date="2020-09" db="EMBL/GenBank/DDBJ databases">
        <title>Genome-Enabled Discovery of Anthraquinone Biosynthesis in Senna tora.</title>
        <authorList>
            <person name="Kang S.-H."/>
            <person name="Pandey R.P."/>
            <person name="Lee C.-M."/>
            <person name="Sim J.-S."/>
            <person name="Jeong J.-T."/>
            <person name="Choi B.-S."/>
            <person name="Jung M."/>
            <person name="Ginzburg D."/>
            <person name="Zhao K."/>
            <person name="Won S.Y."/>
            <person name="Oh T.-J."/>
            <person name="Yu Y."/>
            <person name="Kim N.-H."/>
            <person name="Lee O.R."/>
            <person name="Lee T.-H."/>
            <person name="Bashyal P."/>
            <person name="Kim T.-S."/>
            <person name="Lee W.-H."/>
            <person name="Kawkins C."/>
            <person name="Kim C.-K."/>
            <person name="Kim J.S."/>
            <person name="Ahn B.O."/>
            <person name="Rhee S.Y."/>
            <person name="Sohng J.K."/>
        </authorList>
    </citation>
    <scope>NUCLEOTIDE SEQUENCE</scope>
    <source>
        <tissue evidence="1">Leaf</tissue>
    </source>
</reference>
<sequence>MGLNLWTDPVCPLNELGLEKLK</sequence>
<dbReference type="Proteomes" id="UP000634136">
    <property type="component" value="Unassembled WGS sequence"/>
</dbReference>
<comment type="caution">
    <text evidence="1">The sequence shown here is derived from an EMBL/GenBank/DDBJ whole genome shotgun (WGS) entry which is preliminary data.</text>
</comment>
<dbReference type="EMBL" id="JAAIUW010000012">
    <property type="protein sequence ID" value="KAF7806937.1"/>
    <property type="molecule type" value="Genomic_DNA"/>
</dbReference>
<accession>A0A834SN70</accession>